<evidence type="ECO:0000256" key="2">
    <source>
        <dbReference type="ARBA" id="ARBA00022679"/>
    </source>
</evidence>
<dbReference type="Proteomes" id="UP000653127">
    <property type="component" value="Unassembled WGS sequence"/>
</dbReference>
<evidence type="ECO:0000256" key="1">
    <source>
        <dbReference type="ARBA" id="ARBA00009943"/>
    </source>
</evidence>
<comment type="similarity">
    <text evidence="1">Belongs to the FemABX family.</text>
</comment>
<dbReference type="EMBL" id="JACRST010000001">
    <property type="protein sequence ID" value="MBC8545738.1"/>
    <property type="molecule type" value="Genomic_DNA"/>
</dbReference>
<gene>
    <name evidence="7" type="ORF">H8711_02140</name>
</gene>
<dbReference type="PANTHER" id="PTHR36174:SF1">
    <property type="entry name" value="LIPID II:GLYCINE GLYCYLTRANSFERASE"/>
    <property type="match status" value="1"/>
</dbReference>
<dbReference type="InterPro" id="IPR016181">
    <property type="entry name" value="Acyl_CoA_acyltransferase"/>
</dbReference>
<keyword evidence="5" id="KW-0012">Acyltransferase</keyword>
<organism evidence="7 8">
    <name type="scientific">Ligaoa zhengdingensis</name>
    <dbReference type="NCBI Taxonomy" id="2763658"/>
    <lineage>
        <taxon>Bacteria</taxon>
        <taxon>Bacillati</taxon>
        <taxon>Bacillota</taxon>
        <taxon>Clostridia</taxon>
        <taxon>Eubacteriales</taxon>
        <taxon>Oscillospiraceae</taxon>
        <taxon>Ligaoa</taxon>
    </lineage>
</organism>
<evidence type="ECO:0000313" key="7">
    <source>
        <dbReference type="EMBL" id="MBC8545738.1"/>
    </source>
</evidence>
<dbReference type="AlphaFoldDB" id="A0A926DUU3"/>
<dbReference type="PANTHER" id="PTHR36174">
    <property type="entry name" value="LIPID II:GLYCINE GLYCYLTRANSFERASE"/>
    <property type="match status" value="1"/>
</dbReference>
<dbReference type="GO" id="GO:0071555">
    <property type="term" value="P:cell wall organization"/>
    <property type="evidence" value="ECO:0007669"/>
    <property type="project" value="UniProtKB-KW"/>
</dbReference>
<name>A0A926DUU3_9FIRM</name>
<protein>
    <submittedName>
        <fullName evidence="7">Peptidoglycan bridge formation glycyltransferase FemA/FemB family protein</fullName>
    </submittedName>
</protein>
<dbReference type="GO" id="GO:0009252">
    <property type="term" value="P:peptidoglycan biosynthetic process"/>
    <property type="evidence" value="ECO:0007669"/>
    <property type="project" value="UniProtKB-KW"/>
</dbReference>
<dbReference type="InterPro" id="IPR050644">
    <property type="entry name" value="PG_Glycine_Bridge_Synth"/>
</dbReference>
<evidence type="ECO:0000256" key="6">
    <source>
        <dbReference type="ARBA" id="ARBA00023316"/>
    </source>
</evidence>
<evidence type="ECO:0000313" key="8">
    <source>
        <dbReference type="Proteomes" id="UP000653127"/>
    </source>
</evidence>
<keyword evidence="3" id="KW-0133">Cell shape</keyword>
<dbReference type="InterPro" id="IPR003447">
    <property type="entry name" value="FEMABX"/>
</dbReference>
<evidence type="ECO:0000256" key="4">
    <source>
        <dbReference type="ARBA" id="ARBA00022984"/>
    </source>
</evidence>
<dbReference type="SUPFAM" id="SSF55729">
    <property type="entry name" value="Acyl-CoA N-acyltransferases (Nat)"/>
    <property type="match status" value="2"/>
</dbReference>
<keyword evidence="6" id="KW-0961">Cell wall biogenesis/degradation</keyword>
<keyword evidence="4" id="KW-0573">Peptidoglycan synthesis</keyword>
<reference evidence="7" key="1">
    <citation type="submission" date="2020-08" db="EMBL/GenBank/DDBJ databases">
        <title>Genome public.</title>
        <authorList>
            <person name="Liu C."/>
            <person name="Sun Q."/>
        </authorList>
    </citation>
    <scope>NUCLEOTIDE SEQUENCE</scope>
    <source>
        <strain evidence="7">NSJ-31</strain>
    </source>
</reference>
<keyword evidence="2" id="KW-0808">Transferase</keyword>
<evidence type="ECO:0000256" key="3">
    <source>
        <dbReference type="ARBA" id="ARBA00022960"/>
    </source>
</evidence>
<keyword evidence="8" id="KW-1185">Reference proteome</keyword>
<sequence length="351" mass="39727">MEILSEEQYGEYEAFVANHPQGGFTQSADWRKVKNNWGWEAVVSRDASGKIVGACGVLVQQIPLIGISFLYAPRGPVCDLHDRAVLADLKAGVDALAKKHRAHTFKMDPDVLMSDSEFISIAKGLGFRQFAGPEGFETIQARFNYRLYLGGRSEEELFANLTQTTRRKVRIAMRNGVEVRPVGQEYLDEFVRIMRVTGERDGFNVRPRSYFVRMLDALGEHVRLYMGFYQGTPVCGAISTNYAGKVCYVYGASDNVHRDVMPNYLMQWEMIRWAVETGCTVYDFQGVSGILEEGHHMYGLYRFKKGFNGQLDELAGEFDYVYRPLACRMTDAAIAAKEKLDAIKRRGKGNR</sequence>
<dbReference type="GO" id="GO:0016755">
    <property type="term" value="F:aminoacyltransferase activity"/>
    <property type="evidence" value="ECO:0007669"/>
    <property type="project" value="InterPro"/>
</dbReference>
<dbReference type="RefSeq" id="WP_249281880.1">
    <property type="nucleotide sequence ID" value="NZ_JACRST010000001.1"/>
</dbReference>
<dbReference type="Gene3D" id="3.40.630.30">
    <property type="match status" value="2"/>
</dbReference>
<dbReference type="GO" id="GO:0008360">
    <property type="term" value="P:regulation of cell shape"/>
    <property type="evidence" value="ECO:0007669"/>
    <property type="project" value="UniProtKB-KW"/>
</dbReference>
<comment type="caution">
    <text evidence="7">The sequence shown here is derived from an EMBL/GenBank/DDBJ whole genome shotgun (WGS) entry which is preliminary data.</text>
</comment>
<dbReference type="Pfam" id="PF02388">
    <property type="entry name" value="FemAB"/>
    <property type="match status" value="2"/>
</dbReference>
<proteinExistence type="inferred from homology"/>
<evidence type="ECO:0000256" key="5">
    <source>
        <dbReference type="ARBA" id="ARBA00023315"/>
    </source>
</evidence>
<dbReference type="PROSITE" id="PS51191">
    <property type="entry name" value="FEMABX"/>
    <property type="match status" value="1"/>
</dbReference>
<accession>A0A926DUU3</accession>